<evidence type="ECO:0000313" key="3">
    <source>
        <dbReference type="Proteomes" id="UP000184063"/>
    </source>
</evidence>
<keyword evidence="1" id="KW-1133">Transmembrane helix</keyword>
<organism evidence="2 3">
    <name type="scientific">Aspergillus luchuensis (strain CBS 106.47)</name>
    <dbReference type="NCBI Taxonomy" id="1137211"/>
    <lineage>
        <taxon>Eukaryota</taxon>
        <taxon>Fungi</taxon>
        <taxon>Dikarya</taxon>
        <taxon>Ascomycota</taxon>
        <taxon>Pezizomycotina</taxon>
        <taxon>Eurotiomycetes</taxon>
        <taxon>Eurotiomycetidae</taxon>
        <taxon>Eurotiales</taxon>
        <taxon>Aspergillaceae</taxon>
        <taxon>Aspergillus</taxon>
        <taxon>Aspergillus subgen. Circumdati</taxon>
    </lineage>
</organism>
<protein>
    <submittedName>
        <fullName evidence="2">Uncharacterized protein</fullName>
    </submittedName>
</protein>
<dbReference type="Proteomes" id="UP000184063">
    <property type="component" value="Unassembled WGS sequence"/>
</dbReference>
<feature type="transmembrane region" description="Helical" evidence="1">
    <location>
        <begin position="14"/>
        <end position="32"/>
    </location>
</feature>
<reference evidence="3" key="1">
    <citation type="journal article" date="2017" name="Genome Biol.">
        <title>Comparative genomics reveals high biological diversity and specific adaptations in the industrially and medically important fungal genus Aspergillus.</title>
        <authorList>
            <person name="de Vries R.P."/>
            <person name="Riley R."/>
            <person name="Wiebenga A."/>
            <person name="Aguilar-Osorio G."/>
            <person name="Amillis S."/>
            <person name="Uchima C.A."/>
            <person name="Anderluh G."/>
            <person name="Asadollahi M."/>
            <person name="Askin M."/>
            <person name="Barry K."/>
            <person name="Battaglia E."/>
            <person name="Bayram O."/>
            <person name="Benocci T."/>
            <person name="Braus-Stromeyer S.A."/>
            <person name="Caldana C."/>
            <person name="Canovas D."/>
            <person name="Cerqueira G.C."/>
            <person name="Chen F."/>
            <person name="Chen W."/>
            <person name="Choi C."/>
            <person name="Clum A."/>
            <person name="Dos Santos R.A."/>
            <person name="Damasio A.R."/>
            <person name="Diallinas G."/>
            <person name="Emri T."/>
            <person name="Fekete E."/>
            <person name="Flipphi M."/>
            <person name="Freyberg S."/>
            <person name="Gallo A."/>
            <person name="Gournas C."/>
            <person name="Habgood R."/>
            <person name="Hainaut M."/>
            <person name="Harispe M.L."/>
            <person name="Henrissat B."/>
            <person name="Hilden K.S."/>
            <person name="Hope R."/>
            <person name="Hossain A."/>
            <person name="Karabika E."/>
            <person name="Karaffa L."/>
            <person name="Karanyi Z."/>
            <person name="Krasevec N."/>
            <person name="Kuo A."/>
            <person name="Kusch H."/>
            <person name="LaButti K."/>
            <person name="Lagendijk E.L."/>
            <person name="Lapidus A."/>
            <person name="Levasseur A."/>
            <person name="Lindquist E."/>
            <person name="Lipzen A."/>
            <person name="Logrieco A.F."/>
            <person name="MacCabe A."/>
            <person name="Maekelae M.R."/>
            <person name="Malavazi I."/>
            <person name="Melin P."/>
            <person name="Meyer V."/>
            <person name="Mielnichuk N."/>
            <person name="Miskei M."/>
            <person name="Molnar A.P."/>
            <person name="Mule G."/>
            <person name="Ngan C.Y."/>
            <person name="Orejas M."/>
            <person name="Orosz E."/>
            <person name="Ouedraogo J.P."/>
            <person name="Overkamp K.M."/>
            <person name="Park H.-S."/>
            <person name="Perrone G."/>
            <person name="Piumi F."/>
            <person name="Punt P.J."/>
            <person name="Ram A.F."/>
            <person name="Ramon A."/>
            <person name="Rauscher S."/>
            <person name="Record E."/>
            <person name="Riano-Pachon D.M."/>
            <person name="Robert V."/>
            <person name="Roehrig J."/>
            <person name="Ruller R."/>
            <person name="Salamov A."/>
            <person name="Salih N.S."/>
            <person name="Samson R.A."/>
            <person name="Sandor E."/>
            <person name="Sanguinetti M."/>
            <person name="Schuetze T."/>
            <person name="Sepcic K."/>
            <person name="Shelest E."/>
            <person name="Sherlock G."/>
            <person name="Sophianopoulou V."/>
            <person name="Squina F.M."/>
            <person name="Sun H."/>
            <person name="Susca A."/>
            <person name="Todd R.B."/>
            <person name="Tsang A."/>
            <person name="Unkles S.E."/>
            <person name="van de Wiele N."/>
            <person name="van Rossen-Uffink D."/>
            <person name="Oliveira J.V."/>
            <person name="Vesth T.C."/>
            <person name="Visser J."/>
            <person name="Yu J.-H."/>
            <person name="Zhou M."/>
            <person name="Andersen M.R."/>
            <person name="Archer D.B."/>
            <person name="Baker S.E."/>
            <person name="Benoit I."/>
            <person name="Brakhage A.A."/>
            <person name="Braus G.H."/>
            <person name="Fischer R."/>
            <person name="Frisvad J.C."/>
            <person name="Goldman G.H."/>
            <person name="Houbraken J."/>
            <person name="Oakley B."/>
            <person name="Pocsi I."/>
            <person name="Scazzocchio C."/>
            <person name="Seiboth B."/>
            <person name="vanKuyk P.A."/>
            <person name="Wortman J."/>
            <person name="Dyer P.S."/>
            <person name="Grigoriev I.V."/>
        </authorList>
    </citation>
    <scope>NUCLEOTIDE SEQUENCE [LARGE SCALE GENOMIC DNA]</scope>
    <source>
        <strain evidence="3">CBS 106.47</strain>
    </source>
</reference>
<dbReference type="AlphaFoldDB" id="A0A1M3TPN6"/>
<dbReference type="VEuPathDB" id="FungiDB:ASPFODRAFT_553893"/>
<accession>A0A1M3TPN6</accession>
<name>A0A1M3TPN6_ASPLC</name>
<evidence type="ECO:0000256" key="1">
    <source>
        <dbReference type="SAM" id="Phobius"/>
    </source>
</evidence>
<feature type="transmembrane region" description="Helical" evidence="1">
    <location>
        <begin position="89"/>
        <end position="112"/>
    </location>
</feature>
<dbReference type="EMBL" id="KV878239">
    <property type="protein sequence ID" value="OJZ88779.1"/>
    <property type="molecule type" value="Genomic_DNA"/>
</dbReference>
<gene>
    <name evidence="2" type="ORF">ASPFODRAFT_553893</name>
</gene>
<sequence length="128" mass="14849">MHVNCSLTWQSSDAAVLLVVFSVCLSVCLVFHQPMAESVCLSVCRFCSKGLRYYCRPTYLTSNLPYLPFSFARPFSDCRVRSSNYHNSYLTYFLLYFHCIVLHLLLTTSYYYSFLPTSTLYFLPNPVN</sequence>
<evidence type="ECO:0000313" key="2">
    <source>
        <dbReference type="EMBL" id="OJZ88779.1"/>
    </source>
</evidence>
<proteinExistence type="predicted"/>
<keyword evidence="1" id="KW-0812">Transmembrane</keyword>
<keyword evidence="1" id="KW-0472">Membrane</keyword>